<reference evidence="2 3" key="1">
    <citation type="submission" date="2024-03" db="EMBL/GenBank/DDBJ databases">
        <title>The genome assembly and annotation of the cricket Gryllus longicercus Weissman &amp; Gray.</title>
        <authorList>
            <person name="Szrajer S."/>
            <person name="Gray D."/>
            <person name="Ylla G."/>
        </authorList>
    </citation>
    <scope>NUCLEOTIDE SEQUENCE [LARGE SCALE GENOMIC DNA]</scope>
    <source>
        <strain evidence="2">DAG 2021-001</strain>
        <tissue evidence="2">Whole body minus gut</tissue>
    </source>
</reference>
<dbReference type="AlphaFoldDB" id="A0AAN9VIL7"/>
<proteinExistence type="predicted"/>
<feature type="domain" description="PiggyBac transposable element-derived protein" evidence="1">
    <location>
        <begin position="28"/>
        <end position="162"/>
    </location>
</feature>
<evidence type="ECO:0000313" key="3">
    <source>
        <dbReference type="Proteomes" id="UP001378592"/>
    </source>
</evidence>
<protein>
    <recommendedName>
        <fullName evidence="1">PiggyBac transposable element-derived protein domain-containing protein</fullName>
    </recommendedName>
</protein>
<dbReference type="InterPro" id="IPR029526">
    <property type="entry name" value="PGBD"/>
</dbReference>
<dbReference type="EMBL" id="JAZDUA010000290">
    <property type="protein sequence ID" value="KAK7862037.1"/>
    <property type="molecule type" value="Genomic_DNA"/>
</dbReference>
<gene>
    <name evidence="2" type="ORF">R5R35_002173</name>
</gene>
<evidence type="ECO:0000313" key="2">
    <source>
        <dbReference type="EMBL" id="KAK7862037.1"/>
    </source>
</evidence>
<name>A0AAN9VIL7_9ORTH</name>
<dbReference type="PANTHER" id="PTHR47272">
    <property type="entry name" value="DDE_TNP_1_7 DOMAIN-CONTAINING PROTEIN"/>
    <property type="match status" value="1"/>
</dbReference>
<evidence type="ECO:0000259" key="1">
    <source>
        <dbReference type="Pfam" id="PF13843"/>
    </source>
</evidence>
<keyword evidence="3" id="KW-1185">Reference proteome</keyword>
<organism evidence="2 3">
    <name type="scientific">Gryllus longicercus</name>
    <dbReference type="NCBI Taxonomy" id="2509291"/>
    <lineage>
        <taxon>Eukaryota</taxon>
        <taxon>Metazoa</taxon>
        <taxon>Ecdysozoa</taxon>
        <taxon>Arthropoda</taxon>
        <taxon>Hexapoda</taxon>
        <taxon>Insecta</taxon>
        <taxon>Pterygota</taxon>
        <taxon>Neoptera</taxon>
        <taxon>Polyneoptera</taxon>
        <taxon>Orthoptera</taxon>
        <taxon>Ensifera</taxon>
        <taxon>Gryllidea</taxon>
        <taxon>Grylloidea</taxon>
        <taxon>Gryllidae</taxon>
        <taxon>Gryllinae</taxon>
        <taxon>Gryllus</taxon>
    </lineage>
</organism>
<sequence length="196" mass="23094">MIKDAGELEIVLQPAVDAAASDQDDNWKKDNLYVICTLRSDRVERALLKDLKKQSRVSHHVLRDAQSSINLIRWNDNSQVTLATNLDYDVVQGMTTCKGWSREKRERTSFPMPSLVKEYNKCMCEVDLFNQMRGLYRIRMRKNRWYFPIFRFCLNGAVVNSWPLYKQANKGVPLLEFFEELFLPFFQHLHLKNQEG</sequence>
<comment type="caution">
    <text evidence="2">The sequence shown here is derived from an EMBL/GenBank/DDBJ whole genome shotgun (WGS) entry which is preliminary data.</text>
</comment>
<dbReference type="Proteomes" id="UP001378592">
    <property type="component" value="Unassembled WGS sequence"/>
</dbReference>
<accession>A0AAN9VIL7</accession>
<dbReference type="Pfam" id="PF13843">
    <property type="entry name" value="DDE_Tnp_1_7"/>
    <property type="match status" value="1"/>
</dbReference>